<dbReference type="RefSeq" id="WP_166935940.1">
    <property type="nucleotide sequence ID" value="NZ_BAAADD010000006.1"/>
</dbReference>
<feature type="DNA-binding region" description="H-T-H motif" evidence="4">
    <location>
        <begin position="74"/>
        <end position="93"/>
    </location>
</feature>
<evidence type="ECO:0000256" key="2">
    <source>
        <dbReference type="ARBA" id="ARBA00023125"/>
    </source>
</evidence>
<comment type="caution">
    <text evidence="7">The sequence shown here is derived from an EMBL/GenBank/DDBJ whole genome shotgun (WGS) entry which is preliminary data.</text>
</comment>
<evidence type="ECO:0000256" key="3">
    <source>
        <dbReference type="ARBA" id="ARBA00023163"/>
    </source>
</evidence>
<dbReference type="InterPro" id="IPR050109">
    <property type="entry name" value="HTH-type_TetR-like_transc_reg"/>
</dbReference>
<keyword evidence="3" id="KW-0804">Transcription</keyword>
<name>A0ABP3PVL0_9PROT</name>
<feature type="region of interest" description="Disordered" evidence="5">
    <location>
        <begin position="1"/>
        <end position="49"/>
    </location>
</feature>
<feature type="compositionally biased region" description="Low complexity" evidence="5">
    <location>
        <begin position="10"/>
        <end position="23"/>
    </location>
</feature>
<evidence type="ECO:0000256" key="4">
    <source>
        <dbReference type="PROSITE-ProRule" id="PRU00335"/>
    </source>
</evidence>
<dbReference type="PRINTS" id="PR00455">
    <property type="entry name" value="HTHTETR"/>
</dbReference>
<dbReference type="Gene3D" id="1.10.357.10">
    <property type="entry name" value="Tetracycline Repressor, domain 2"/>
    <property type="match status" value="1"/>
</dbReference>
<evidence type="ECO:0000313" key="8">
    <source>
        <dbReference type="Proteomes" id="UP001499951"/>
    </source>
</evidence>
<evidence type="ECO:0000259" key="6">
    <source>
        <dbReference type="PROSITE" id="PS50977"/>
    </source>
</evidence>
<proteinExistence type="predicted"/>
<feature type="compositionally biased region" description="Basic and acidic residues" evidence="5">
    <location>
        <begin position="26"/>
        <end position="38"/>
    </location>
</feature>
<evidence type="ECO:0000256" key="1">
    <source>
        <dbReference type="ARBA" id="ARBA00023015"/>
    </source>
</evidence>
<accession>A0ABP3PVL0</accession>
<keyword evidence="8" id="KW-1185">Reference proteome</keyword>
<sequence length="113" mass="12277">MADKFAESITPASQPTAAASPSAFHKKTEPLEAAEGGKPKRHLRSWKRRKHDRPVEILAAVKAAIAEHGIESVRMEDVANRANVSKGTLYCYFSNKAELLAAVDMSAGAHIEH</sequence>
<dbReference type="PROSITE" id="PS50977">
    <property type="entry name" value="HTH_TETR_2"/>
    <property type="match status" value="1"/>
</dbReference>
<dbReference type="InterPro" id="IPR001647">
    <property type="entry name" value="HTH_TetR"/>
</dbReference>
<feature type="compositionally biased region" description="Basic residues" evidence="5">
    <location>
        <begin position="39"/>
        <end position="49"/>
    </location>
</feature>
<gene>
    <name evidence="7" type="ORF">GCM10008942_23260</name>
</gene>
<keyword evidence="2 4" id="KW-0238">DNA-binding</keyword>
<dbReference type="SUPFAM" id="SSF46689">
    <property type="entry name" value="Homeodomain-like"/>
    <property type="match status" value="1"/>
</dbReference>
<dbReference type="InterPro" id="IPR009057">
    <property type="entry name" value="Homeodomain-like_sf"/>
</dbReference>
<organism evidence="7 8">
    <name type="scientific">Rhizomicrobium electricum</name>
    <dbReference type="NCBI Taxonomy" id="480070"/>
    <lineage>
        <taxon>Bacteria</taxon>
        <taxon>Pseudomonadati</taxon>
        <taxon>Pseudomonadota</taxon>
        <taxon>Alphaproteobacteria</taxon>
        <taxon>Micropepsales</taxon>
        <taxon>Micropepsaceae</taxon>
        <taxon>Rhizomicrobium</taxon>
    </lineage>
</organism>
<evidence type="ECO:0000256" key="5">
    <source>
        <dbReference type="SAM" id="MobiDB-lite"/>
    </source>
</evidence>
<feature type="domain" description="HTH tetR-type" evidence="6">
    <location>
        <begin position="51"/>
        <end position="111"/>
    </location>
</feature>
<reference evidence="8" key="1">
    <citation type="journal article" date="2019" name="Int. J. Syst. Evol. Microbiol.">
        <title>The Global Catalogue of Microorganisms (GCM) 10K type strain sequencing project: providing services to taxonomists for standard genome sequencing and annotation.</title>
        <authorList>
            <consortium name="The Broad Institute Genomics Platform"/>
            <consortium name="The Broad Institute Genome Sequencing Center for Infectious Disease"/>
            <person name="Wu L."/>
            <person name="Ma J."/>
        </authorList>
    </citation>
    <scope>NUCLEOTIDE SEQUENCE [LARGE SCALE GENOMIC DNA]</scope>
    <source>
        <strain evidence="8">JCM 15089</strain>
    </source>
</reference>
<dbReference type="PANTHER" id="PTHR30055:SF234">
    <property type="entry name" value="HTH-TYPE TRANSCRIPTIONAL REGULATOR BETI"/>
    <property type="match status" value="1"/>
</dbReference>
<dbReference type="Pfam" id="PF00440">
    <property type="entry name" value="TetR_N"/>
    <property type="match status" value="1"/>
</dbReference>
<dbReference type="EMBL" id="BAAADD010000006">
    <property type="protein sequence ID" value="GAA0573927.1"/>
    <property type="molecule type" value="Genomic_DNA"/>
</dbReference>
<dbReference type="PANTHER" id="PTHR30055">
    <property type="entry name" value="HTH-TYPE TRANSCRIPTIONAL REGULATOR RUTR"/>
    <property type="match status" value="1"/>
</dbReference>
<protein>
    <recommendedName>
        <fullName evidence="6">HTH tetR-type domain-containing protein</fullName>
    </recommendedName>
</protein>
<keyword evidence="1" id="KW-0805">Transcription regulation</keyword>
<evidence type="ECO:0000313" key="7">
    <source>
        <dbReference type="EMBL" id="GAA0573927.1"/>
    </source>
</evidence>
<dbReference type="Proteomes" id="UP001499951">
    <property type="component" value="Unassembled WGS sequence"/>
</dbReference>